<dbReference type="EMBL" id="JANSUY010000006">
    <property type="protein sequence ID" value="MCR9015436.1"/>
    <property type="molecule type" value="Genomic_DNA"/>
</dbReference>
<dbReference type="RefSeq" id="WP_258423292.1">
    <property type="nucleotide sequence ID" value="NZ_JANSUY010000006.1"/>
</dbReference>
<accession>A0A9X2P5Y0</accession>
<reference evidence="1" key="1">
    <citation type="submission" date="2022-08" db="EMBL/GenBank/DDBJ databases">
        <authorList>
            <person name="Zhang D."/>
        </authorList>
    </citation>
    <scope>NUCLEOTIDE SEQUENCE</scope>
    <source>
        <strain evidence="1">XJ19-11</strain>
    </source>
</reference>
<keyword evidence="2" id="KW-1185">Reference proteome</keyword>
<evidence type="ECO:0000313" key="2">
    <source>
        <dbReference type="Proteomes" id="UP001142175"/>
    </source>
</evidence>
<gene>
    <name evidence="1" type="ORF">NU887_10345</name>
</gene>
<comment type="caution">
    <text evidence="1">The sequence shown here is derived from an EMBL/GenBank/DDBJ whole genome shotgun (WGS) entry which is preliminary data.</text>
</comment>
<sequence length="113" mass="12444">MSDGTEPFVDKALDYSINSPEFLPAFVDQAEFQKDWNNSSGLMALIRIMAQIQDTMSDTAMQSGSSAYVSALSYYNSVKQAAKVNAPEAKAIYEDMRKRFEKKPRSTNGGSGV</sequence>
<proteinExistence type="predicted"/>
<dbReference type="AlphaFoldDB" id="A0A9X2P5Y0"/>
<dbReference type="Proteomes" id="UP001142175">
    <property type="component" value="Unassembled WGS sequence"/>
</dbReference>
<evidence type="ECO:0000313" key="1">
    <source>
        <dbReference type="EMBL" id="MCR9015436.1"/>
    </source>
</evidence>
<protein>
    <submittedName>
        <fullName evidence="1">Uncharacterized protein</fullName>
    </submittedName>
</protein>
<organism evidence="1 2">
    <name type="scientific">Aquiflexum gelatinilyticum</name>
    <dbReference type="NCBI Taxonomy" id="2961943"/>
    <lineage>
        <taxon>Bacteria</taxon>
        <taxon>Pseudomonadati</taxon>
        <taxon>Bacteroidota</taxon>
        <taxon>Cytophagia</taxon>
        <taxon>Cytophagales</taxon>
        <taxon>Cyclobacteriaceae</taxon>
        <taxon>Aquiflexum</taxon>
    </lineage>
</organism>
<name>A0A9X2P5Y0_9BACT</name>